<protein>
    <submittedName>
        <fullName evidence="5">AsmA family protein</fullName>
    </submittedName>
</protein>
<gene>
    <name evidence="5" type="ORF">ML536_13295</name>
</gene>
<dbReference type="GO" id="GO:0090313">
    <property type="term" value="P:regulation of protein targeting to membrane"/>
    <property type="evidence" value="ECO:0007669"/>
    <property type="project" value="TreeGrafter"/>
</dbReference>
<dbReference type="PANTHER" id="PTHR30441">
    <property type="entry name" value="DUF748 DOMAIN-CONTAINING PROTEIN"/>
    <property type="match status" value="1"/>
</dbReference>
<proteinExistence type="predicted"/>
<accession>A0AA41QMX0</accession>
<comment type="caution">
    <text evidence="5">The sequence shown here is derived from an EMBL/GenBank/DDBJ whole genome shotgun (WGS) entry which is preliminary data.</text>
</comment>
<keyword evidence="1" id="KW-0175">Coiled coil</keyword>
<dbReference type="InterPro" id="IPR052894">
    <property type="entry name" value="AsmA-related"/>
</dbReference>
<feature type="domain" description="AsmA" evidence="4">
    <location>
        <begin position="7"/>
        <end position="120"/>
    </location>
</feature>
<evidence type="ECO:0000256" key="2">
    <source>
        <dbReference type="SAM" id="MobiDB-lite"/>
    </source>
</evidence>
<feature type="compositionally biased region" description="Low complexity" evidence="2">
    <location>
        <begin position="1170"/>
        <end position="1182"/>
    </location>
</feature>
<evidence type="ECO:0000256" key="1">
    <source>
        <dbReference type="SAM" id="Coils"/>
    </source>
</evidence>
<keyword evidence="6" id="KW-1185">Reference proteome</keyword>
<feature type="region of interest" description="Disordered" evidence="2">
    <location>
        <begin position="1147"/>
        <end position="1204"/>
    </location>
</feature>
<dbReference type="GO" id="GO:0005886">
    <property type="term" value="C:plasma membrane"/>
    <property type="evidence" value="ECO:0007669"/>
    <property type="project" value="TreeGrafter"/>
</dbReference>
<evidence type="ECO:0000256" key="3">
    <source>
        <dbReference type="SAM" id="Phobius"/>
    </source>
</evidence>
<dbReference type="RefSeq" id="WP_281736158.1">
    <property type="nucleotide sequence ID" value="NZ_JAKETQ010000001.1"/>
</dbReference>
<feature type="compositionally biased region" description="Basic and acidic residues" evidence="2">
    <location>
        <begin position="1147"/>
        <end position="1169"/>
    </location>
</feature>
<reference evidence="5" key="1">
    <citation type="submission" date="2022-03" db="EMBL/GenBank/DDBJ databases">
        <title>The complete genome sequence of a Methyloterrigena soli.</title>
        <authorList>
            <person name="Zi Z."/>
        </authorList>
    </citation>
    <scope>NUCLEOTIDE SEQUENCE</scope>
    <source>
        <strain evidence="5">M48</strain>
    </source>
</reference>
<keyword evidence="3" id="KW-0472">Membrane</keyword>
<evidence type="ECO:0000259" key="4">
    <source>
        <dbReference type="Pfam" id="PF05170"/>
    </source>
</evidence>
<dbReference type="EMBL" id="JALAZD010000001">
    <property type="protein sequence ID" value="MCI0127801.1"/>
    <property type="molecule type" value="Genomic_DNA"/>
</dbReference>
<dbReference type="Proteomes" id="UP001156140">
    <property type="component" value="Unassembled WGS sequence"/>
</dbReference>
<feature type="coiled-coil region" evidence="1">
    <location>
        <begin position="1108"/>
        <end position="1144"/>
    </location>
</feature>
<dbReference type="InterPro" id="IPR007844">
    <property type="entry name" value="AsmA"/>
</dbReference>
<evidence type="ECO:0000313" key="5">
    <source>
        <dbReference type="EMBL" id="MCI0127801.1"/>
    </source>
</evidence>
<keyword evidence="3" id="KW-0812">Transmembrane</keyword>
<dbReference type="AlphaFoldDB" id="A0AA41QMX0"/>
<dbReference type="Pfam" id="PF05170">
    <property type="entry name" value="AsmA"/>
    <property type="match status" value="1"/>
</dbReference>
<sequence>MLNRIYIVVGILAILAIGAAFIVPRFIQWGDYRDRMEAMATEALGTQVKILGDINFNLLPAPQLEFADVVVGPADKPVVTVGRVKADFSLVDFLRDHYQVTNLVLERPALNMALDSNGIFVSGLNLPEKVTTSNISVSKANVVGGVLNVSDARTQDVMSIGELDGELKLQALRGPFAFAGRGAVGQERFALRVTTSAMDSDGSTRLTAFAQPDNKAFSLAAEGLFLTGQAPRFNGDITYRRAPPPADRAEGVRGDLVLTSKVEANTDQVQLTSFTLVPDENRTGTRLTGASVIRLGENRNFDAVISGGVVALPPRDATKEEGVQPYELVRLFGELPPPPVPPLPGKITLDLAELDLRGFSLRDVKLSASSDAKGWTVDNLGGRLPGDTQVKLTGRLDAVEDRPSFAGQLAITTSRLDALAALWRKPTDNNPLFNMPAAFEAGVALDGDDLRFTDGRFTLDEGVHKLSGSVGFGPERRVDVVADFSDLSAGDSAALVALLPDTGAGGGFAVTFPEGSITASAALAKAFGIDGRQLLASASWGPDGLEVKQFAAQDFGGAQLDLNGKLAGTLAAPVIAAGGTVKVAAANAPVLTILQDALAVPASVRATIGRALPADLKVTLEPPAGDGAQVLTVTGTTGAADLGFSAQLREGIGKALTGPVSITAELGATDAAALTEQLGLGQTGLFPDGQDVRLRVVLDGSVTSGFQTNVAASGGGDSVEFAGRLDAADIEALKGEGEVKVALADASGLADLFGAGGVHLPAMNGSAKVAFTGDRNIAITDISGTSGAQAFSGQLNLSRQGVLGSVTGDIKLASADASALAAILGGPAALIRASDSVWPDGPIAVGQAPRNTRGDVSVSVPSLDVGGKAPLTDARFSISWDESNVRLRDFAANLAGGTVGLELGVCCSGAIAEKQVTGRVNLQNVALDALLPEASAAALAGTITAGAQFNGTGDSIQTVLGSLAGEGSYTLDRLSIARLDPKVFETVAGLDNILELEPDALSSIVALALDRGPFTAPKLAGAFTIAGGTLRSQNLSAESGKAQLFGGTSVRLADLGLDGSFALTPTETIDDAGLISPTTSQVRAVLSGSLMNPERTLDLGTMVDAIKVRAYELEVDRLEQLRAEDEARQKAAAEERARMIAEQKRLADEAAVKKAAEEEAARKAAEDAARTAAPPQTPAPSTDINGGGLYPPFDLQLPPYQGQQ</sequence>
<keyword evidence="3" id="KW-1133">Transmembrane helix</keyword>
<feature type="transmembrane region" description="Helical" evidence="3">
    <location>
        <begin position="6"/>
        <end position="27"/>
    </location>
</feature>
<dbReference type="PANTHER" id="PTHR30441:SF4">
    <property type="entry name" value="PROTEIN ASMA"/>
    <property type="match status" value="1"/>
</dbReference>
<organism evidence="5 6">
    <name type="scientific">Paradevosia shaoguanensis</name>
    <dbReference type="NCBI Taxonomy" id="1335043"/>
    <lineage>
        <taxon>Bacteria</taxon>
        <taxon>Pseudomonadati</taxon>
        <taxon>Pseudomonadota</taxon>
        <taxon>Alphaproteobacteria</taxon>
        <taxon>Hyphomicrobiales</taxon>
        <taxon>Devosiaceae</taxon>
        <taxon>Paradevosia</taxon>
    </lineage>
</organism>
<name>A0AA41QMX0_9HYPH</name>
<evidence type="ECO:0000313" key="6">
    <source>
        <dbReference type="Proteomes" id="UP001156140"/>
    </source>
</evidence>